<dbReference type="RefSeq" id="WP_210048129.1">
    <property type="nucleotide sequence ID" value="NZ_JAGINX010000001.1"/>
</dbReference>
<feature type="transmembrane region" description="Helical" evidence="1">
    <location>
        <begin position="101"/>
        <end position="124"/>
    </location>
</feature>
<protein>
    <submittedName>
        <fullName evidence="2">ABC-2 type transport system permease protein</fullName>
    </submittedName>
</protein>
<dbReference type="Proteomes" id="UP001519331">
    <property type="component" value="Unassembled WGS sequence"/>
</dbReference>
<feature type="transmembrane region" description="Helical" evidence="1">
    <location>
        <begin position="403"/>
        <end position="431"/>
    </location>
</feature>
<feature type="transmembrane region" description="Helical" evidence="1">
    <location>
        <begin position="305"/>
        <end position="324"/>
    </location>
</feature>
<dbReference type="EMBL" id="JAGINX010000001">
    <property type="protein sequence ID" value="MBP2317842.1"/>
    <property type="molecule type" value="Genomic_DNA"/>
</dbReference>
<feature type="transmembrane region" description="Helical" evidence="1">
    <location>
        <begin position="174"/>
        <end position="197"/>
    </location>
</feature>
<keyword evidence="1" id="KW-0812">Transmembrane</keyword>
<feature type="transmembrane region" description="Helical" evidence="1">
    <location>
        <begin position="21"/>
        <end position="46"/>
    </location>
</feature>
<organism evidence="2 3">
    <name type="scientific">Nesterenkonia lacusekhoensis</name>
    <dbReference type="NCBI Taxonomy" id="150832"/>
    <lineage>
        <taxon>Bacteria</taxon>
        <taxon>Bacillati</taxon>
        <taxon>Actinomycetota</taxon>
        <taxon>Actinomycetes</taxon>
        <taxon>Micrococcales</taxon>
        <taxon>Micrococcaceae</taxon>
        <taxon>Nesterenkonia</taxon>
    </lineage>
</organism>
<proteinExistence type="predicted"/>
<reference evidence="2 3" key="1">
    <citation type="submission" date="2021-03" db="EMBL/GenBank/DDBJ databases">
        <title>Sequencing the genomes of 1000 actinobacteria strains.</title>
        <authorList>
            <person name="Klenk H.-P."/>
        </authorList>
    </citation>
    <scope>NUCLEOTIDE SEQUENCE [LARGE SCALE GENOMIC DNA]</scope>
    <source>
        <strain evidence="2 3">DSM 12544</strain>
    </source>
</reference>
<feature type="transmembrane region" description="Helical" evidence="1">
    <location>
        <begin position="330"/>
        <end position="353"/>
    </location>
</feature>
<feature type="transmembrane region" description="Helical" evidence="1">
    <location>
        <begin position="452"/>
        <end position="476"/>
    </location>
</feature>
<feature type="transmembrane region" description="Helical" evidence="1">
    <location>
        <begin position="144"/>
        <end position="167"/>
    </location>
</feature>
<evidence type="ECO:0000313" key="2">
    <source>
        <dbReference type="EMBL" id="MBP2317842.1"/>
    </source>
</evidence>
<keyword evidence="1" id="KW-0472">Membrane</keyword>
<feature type="transmembrane region" description="Helical" evidence="1">
    <location>
        <begin position="373"/>
        <end position="397"/>
    </location>
</feature>
<evidence type="ECO:0000313" key="3">
    <source>
        <dbReference type="Proteomes" id="UP001519331"/>
    </source>
</evidence>
<evidence type="ECO:0000256" key="1">
    <source>
        <dbReference type="SAM" id="Phobius"/>
    </source>
</evidence>
<name>A0ABS4T061_9MICC</name>
<keyword evidence="3" id="KW-1185">Reference proteome</keyword>
<feature type="transmembrane region" description="Helical" evidence="1">
    <location>
        <begin position="58"/>
        <end position="80"/>
    </location>
</feature>
<feature type="transmembrane region" description="Helical" evidence="1">
    <location>
        <begin position="482"/>
        <end position="504"/>
    </location>
</feature>
<sequence>MAATLIRLKLQLMANDFTRSVWTILGTLLVLIYGLGMATMLMVVQVQVGRGLEPVQSLLTFSALTGAAAMLLWTLVPLFVSGGDSLMDPRRLITYAVPRRSLIAGLVVAALISVGSVITLMWLVGQVLLWRWNPGALATSLLSLPLLLLTYSMVAQAITTAMSAWFAGRRSRDVLALLSVAVAVGAAPIVMSITSAFESLGEALPRIAEVLSYTPLAAGPALPAAVAEGDLVGTAVRAVVLLATAAAALAVIRAGMVTITERPVSAPRTRTARRGAIGLFAWAPSAPWGAVAARCLTYWFRDPRYGASLIIVPVLAVVGIVMSAQLGDAWMLLGLGPFVAWMLGFGIAADLSYDSTAFAQHVTAGVRGLDDRLGRAAAVLVFALPLTLLAAGIPALLAGGAATVLVCLGLSLGMLLVGVGISSVTSARLLYPVPQPGESPFATPQGSAGRSLIVQFASWLIMVVLMIPELVLWIVWLVTSGTWAAATLLVVALVKGLLVLFWGIRSGARTYDRRFPEIYQQIRTYA</sequence>
<gene>
    <name evidence="2" type="ORF">JOF45_000861</name>
</gene>
<feature type="transmembrane region" description="Helical" evidence="1">
    <location>
        <begin position="231"/>
        <end position="252"/>
    </location>
</feature>
<comment type="caution">
    <text evidence="2">The sequence shown here is derived from an EMBL/GenBank/DDBJ whole genome shotgun (WGS) entry which is preliminary data.</text>
</comment>
<accession>A0ABS4T061</accession>
<keyword evidence="1" id="KW-1133">Transmembrane helix</keyword>